<feature type="domain" description="Superoxide dismutase copper/zinc binding" evidence="1">
    <location>
        <begin position="13"/>
        <end position="148"/>
    </location>
</feature>
<protein>
    <recommendedName>
        <fullName evidence="1">Superoxide dismutase copper/zinc binding domain-containing protein</fullName>
    </recommendedName>
</protein>
<dbReference type="Proteomes" id="UP000789595">
    <property type="component" value="Unassembled WGS sequence"/>
</dbReference>
<dbReference type="InterPro" id="IPR018152">
    <property type="entry name" value="SOD_Cu/Zn_BS"/>
</dbReference>
<evidence type="ECO:0000313" key="2">
    <source>
        <dbReference type="EMBL" id="CAH0373067.1"/>
    </source>
</evidence>
<evidence type="ECO:0000313" key="3">
    <source>
        <dbReference type="Proteomes" id="UP000789595"/>
    </source>
</evidence>
<dbReference type="Pfam" id="PF00080">
    <property type="entry name" value="Sod_Cu"/>
    <property type="match status" value="1"/>
</dbReference>
<dbReference type="CDD" id="cd00305">
    <property type="entry name" value="Cu-Zn_Superoxide_Dismutase"/>
    <property type="match status" value="1"/>
</dbReference>
<dbReference type="InterPro" id="IPR036423">
    <property type="entry name" value="SOD-like_Cu/Zn_dom_sf"/>
</dbReference>
<sequence length="153" mass="15504">MARCSCVLTGTGVTGTLVLSQPSESQPTVIDGSISGLAPGLHGIHVHIFGDFSQGLTSAGGIFNPFARNHGGPNDEERMAGDLGNLEVAEDGSCSVHIEDRHVKLIGPHSIIGRSIVVFGGEDDFGKGGHELSLSTGNPGPRVAGGVVGIAPS</sequence>
<dbReference type="Gene3D" id="2.60.40.200">
    <property type="entry name" value="Superoxide dismutase, copper/zinc binding domain"/>
    <property type="match status" value="1"/>
</dbReference>
<gene>
    <name evidence="2" type="ORF">PECAL_4P02380</name>
</gene>
<dbReference type="OrthoDB" id="2015551at2759"/>
<proteinExistence type="predicted"/>
<dbReference type="GO" id="GO:0006801">
    <property type="term" value="P:superoxide metabolic process"/>
    <property type="evidence" value="ECO:0007669"/>
    <property type="project" value="InterPro"/>
</dbReference>
<keyword evidence="3" id="KW-1185">Reference proteome</keyword>
<dbReference type="PROSITE" id="PS00087">
    <property type="entry name" value="SOD_CU_ZN_1"/>
    <property type="match status" value="1"/>
</dbReference>
<dbReference type="InterPro" id="IPR024134">
    <property type="entry name" value="SOD_Cu/Zn_/chaperone"/>
</dbReference>
<dbReference type="AlphaFoldDB" id="A0A8J2SRW2"/>
<dbReference type="PRINTS" id="PR00068">
    <property type="entry name" value="CUZNDISMTASE"/>
</dbReference>
<reference evidence="2" key="1">
    <citation type="submission" date="2021-11" db="EMBL/GenBank/DDBJ databases">
        <authorList>
            <consortium name="Genoscope - CEA"/>
            <person name="William W."/>
        </authorList>
    </citation>
    <scope>NUCLEOTIDE SEQUENCE</scope>
</reference>
<dbReference type="SUPFAM" id="SSF49329">
    <property type="entry name" value="Cu,Zn superoxide dismutase-like"/>
    <property type="match status" value="1"/>
</dbReference>
<dbReference type="GO" id="GO:0005507">
    <property type="term" value="F:copper ion binding"/>
    <property type="evidence" value="ECO:0007669"/>
    <property type="project" value="InterPro"/>
</dbReference>
<dbReference type="PANTHER" id="PTHR10003">
    <property type="entry name" value="SUPEROXIDE DISMUTASE CU-ZN -RELATED"/>
    <property type="match status" value="1"/>
</dbReference>
<name>A0A8J2SRW2_9STRA</name>
<comment type="caution">
    <text evidence="2">The sequence shown here is derived from an EMBL/GenBank/DDBJ whole genome shotgun (WGS) entry which is preliminary data.</text>
</comment>
<evidence type="ECO:0000259" key="1">
    <source>
        <dbReference type="Pfam" id="PF00080"/>
    </source>
</evidence>
<organism evidence="2 3">
    <name type="scientific">Pelagomonas calceolata</name>
    <dbReference type="NCBI Taxonomy" id="35677"/>
    <lineage>
        <taxon>Eukaryota</taxon>
        <taxon>Sar</taxon>
        <taxon>Stramenopiles</taxon>
        <taxon>Ochrophyta</taxon>
        <taxon>Pelagophyceae</taxon>
        <taxon>Pelagomonadales</taxon>
        <taxon>Pelagomonadaceae</taxon>
        <taxon>Pelagomonas</taxon>
    </lineage>
</organism>
<dbReference type="EMBL" id="CAKKNE010000004">
    <property type="protein sequence ID" value="CAH0373067.1"/>
    <property type="molecule type" value="Genomic_DNA"/>
</dbReference>
<dbReference type="InterPro" id="IPR001424">
    <property type="entry name" value="SOD_Cu_Zn_dom"/>
</dbReference>
<accession>A0A8J2SRW2</accession>